<dbReference type="Gene3D" id="3.30.200.20">
    <property type="entry name" value="Phosphorylase Kinase, domain 1"/>
    <property type="match status" value="1"/>
</dbReference>
<evidence type="ECO:0000256" key="5">
    <source>
        <dbReference type="ARBA" id="ARBA00022741"/>
    </source>
</evidence>
<comment type="similarity">
    <text evidence="1">Belongs to the protein kinase superfamily. CMGC Ser/Thr protein kinase family. MNB/DYRK subfamily.</text>
</comment>
<dbReference type="VEuPathDB" id="TrichDB:TVAG_373280"/>
<dbReference type="OrthoDB" id="9332038at2759"/>
<dbReference type="GO" id="GO:0005737">
    <property type="term" value="C:cytoplasm"/>
    <property type="evidence" value="ECO:0000318"/>
    <property type="project" value="GO_Central"/>
</dbReference>
<keyword evidence="14" id="KW-1185">Reference proteome</keyword>
<dbReference type="CDD" id="cd14210">
    <property type="entry name" value="PKc_DYRK"/>
    <property type="match status" value="1"/>
</dbReference>
<keyword evidence="4" id="KW-0808">Transferase</keyword>
<dbReference type="InterPro" id="IPR000719">
    <property type="entry name" value="Prot_kinase_dom"/>
</dbReference>
<organism evidence="13 14">
    <name type="scientific">Trichomonas vaginalis (strain ATCC PRA-98 / G3)</name>
    <dbReference type="NCBI Taxonomy" id="412133"/>
    <lineage>
        <taxon>Eukaryota</taxon>
        <taxon>Metamonada</taxon>
        <taxon>Parabasalia</taxon>
        <taxon>Trichomonadida</taxon>
        <taxon>Trichomonadidae</taxon>
        <taxon>Trichomonas</taxon>
    </lineage>
</organism>
<dbReference type="EMBL" id="DS113274">
    <property type="protein sequence ID" value="EAY14195.1"/>
    <property type="molecule type" value="Genomic_DNA"/>
</dbReference>
<evidence type="ECO:0000256" key="9">
    <source>
        <dbReference type="ARBA" id="ARBA00049308"/>
    </source>
</evidence>
<evidence type="ECO:0000313" key="14">
    <source>
        <dbReference type="Proteomes" id="UP000001542"/>
    </source>
</evidence>
<dbReference type="GO" id="GO:0005856">
    <property type="term" value="C:cytoskeleton"/>
    <property type="evidence" value="ECO:0000318"/>
    <property type="project" value="GO_Central"/>
</dbReference>
<dbReference type="PANTHER" id="PTHR24058:SF22">
    <property type="entry name" value="DUAL SPECIFICITY TYROSINE-PHOSPHORYLATION-REGULATED KINASE 4"/>
    <property type="match status" value="1"/>
</dbReference>
<dbReference type="KEGG" id="tva:4772183"/>
<evidence type="ECO:0000256" key="7">
    <source>
        <dbReference type="ARBA" id="ARBA00022840"/>
    </source>
</evidence>
<dbReference type="InterPro" id="IPR011009">
    <property type="entry name" value="Kinase-like_dom_sf"/>
</dbReference>
<dbReference type="PROSITE" id="PS00108">
    <property type="entry name" value="PROTEIN_KINASE_ST"/>
    <property type="match status" value="1"/>
</dbReference>
<feature type="region of interest" description="Disordered" evidence="11">
    <location>
        <begin position="1"/>
        <end position="46"/>
    </location>
</feature>
<dbReference type="InterPro" id="IPR050494">
    <property type="entry name" value="Ser_Thr_dual-spec_kinase"/>
</dbReference>
<dbReference type="FunCoup" id="A2DZJ1">
    <property type="interactions" value="259"/>
</dbReference>
<dbReference type="eggNOG" id="KOG0667">
    <property type="taxonomic scope" value="Eukaryota"/>
</dbReference>
<dbReference type="Gene3D" id="3.30.10.30">
    <property type="entry name" value="DYRK"/>
    <property type="match status" value="1"/>
</dbReference>
<dbReference type="VEuPathDB" id="TrichDB:TVAGG3_0011950"/>
<dbReference type="SUPFAM" id="SSF56112">
    <property type="entry name" value="Protein kinase-like (PK-like)"/>
    <property type="match status" value="1"/>
</dbReference>
<dbReference type="EC" id="2.7.12.1" evidence="2"/>
<evidence type="ECO:0000256" key="6">
    <source>
        <dbReference type="ARBA" id="ARBA00022777"/>
    </source>
</evidence>
<comment type="catalytic activity">
    <reaction evidence="10">
        <text>L-tyrosyl-[protein] + ATP = O-phospho-L-tyrosyl-[protein] + ADP + H(+)</text>
        <dbReference type="Rhea" id="RHEA:10596"/>
        <dbReference type="Rhea" id="RHEA-COMP:10136"/>
        <dbReference type="Rhea" id="RHEA-COMP:20101"/>
        <dbReference type="ChEBI" id="CHEBI:15378"/>
        <dbReference type="ChEBI" id="CHEBI:30616"/>
        <dbReference type="ChEBI" id="CHEBI:46858"/>
        <dbReference type="ChEBI" id="CHEBI:61978"/>
        <dbReference type="ChEBI" id="CHEBI:456216"/>
        <dbReference type="EC" id="2.7.12.1"/>
    </reaction>
</comment>
<dbReference type="InterPro" id="IPR042521">
    <property type="entry name" value="DYRK"/>
</dbReference>
<feature type="compositionally biased region" description="Basic and acidic residues" evidence="11">
    <location>
        <begin position="30"/>
        <end position="43"/>
    </location>
</feature>
<sequence>MQESMQTPRVKPPANVHYKNNAKYGTSGEKTPREPEGKKDKQNARYRIQSARVRRPVRMLSPVVSNAPISPDDAIMRYSFFLTPFEMDEIKSFPEVYYVGQANRKIIPNDDDPYNYGFDNDSNNYNLIAGDHLAYRYEILSLFGAGAFGQVVRCYDHKLKCQVAIKVIVNTEQMHEQGRIEAQILSRLNKAEIRHVVRAYDFFIFRSHICVTFEILSKNLYEIIEQNNFKSLPIKLIRLYCLQILSALDQCHRLNVVHCDLKPENVLLVNGSNSTVKLIDFGSSCFKDHQIYEYIQSRFYRAPEVILGIPYGPPMDVWSFTILAIELFLGLPLFPGENEADILSMMIALLGPPPKQLVQEGKRKEEFFDEEDNFRTDLCEKERKPFSTDLKAMIKEKNPTISDGELDLVIDFIMKCITWDQKVRATAAQALQHPWIRTKQIETKKRASSMFPNLK</sequence>
<accession>A2DZJ1</accession>
<dbReference type="InterPro" id="IPR008271">
    <property type="entry name" value="Ser/Thr_kinase_AS"/>
</dbReference>
<evidence type="ECO:0000256" key="10">
    <source>
        <dbReference type="ARBA" id="ARBA00051680"/>
    </source>
</evidence>
<dbReference type="SMART" id="SM00220">
    <property type="entry name" value="S_TKc"/>
    <property type="match status" value="1"/>
</dbReference>
<comment type="catalytic activity">
    <reaction evidence="8">
        <text>L-seryl-[protein] + ATP = O-phospho-L-seryl-[protein] + ADP + H(+)</text>
        <dbReference type="Rhea" id="RHEA:17989"/>
        <dbReference type="Rhea" id="RHEA-COMP:9863"/>
        <dbReference type="Rhea" id="RHEA-COMP:11604"/>
        <dbReference type="ChEBI" id="CHEBI:15378"/>
        <dbReference type="ChEBI" id="CHEBI:29999"/>
        <dbReference type="ChEBI" id="CHEBI:30616"/>
        <dbReference type="ChEBI" id="CHEBI:83421"/>
        <dbReference type="ChEBI" id="CHEBI:456216"/>
        <dbReference type="EC" id="2.7.12.1"/>
    </reaction>
</comment>
<protein>
    <recommendedName>
        <fullName evidence="2">dual-specificity kinase</fullName>
        <ecNumber evidence="2">2.7.12.1</ecNumber>
    </recommendedName>
</protein>
<dbReference type="GO" id="GO:0005524">
    <property type="term" value="F:ATP binding"/>
    <property type="evidence" value="ECO:0007669"/>
    <property type="project" value="UniProtKB-KW"/>
</dbReference>
<dbReference type="OMA" id="AHNVIHM"/>
<evidence type="ECO:0000256" key="2">
    <source>
        <dbReference type="ARBA" id="ARBA00013203"/>
    </source>
</evidence>
<keyword evidence="3" id="KW-0723">Serine/threonine-protein kinase</keyword>
<evidence type="ECO:0000256" key="1">
    <source>
        <dbReference type="ARBA" id="ARBA00008867"/>
    </source>
</evidence>
<evidence type="ECO:0000256" key="8">
    <source>
        <dbReference type="ARBA" id="ARBA00049003"/>
    </source>
</evidence>
<evidence type="ECO:0000313" key="13">
    <source>
        <dbReference type="EMBL" id="EAY14195.1"/>
    </source>
</evidence>
<evidence type="ECO:0000256" key="4">
    <source>
        <dbReference type="ARBA" id="ARBA00022679"/>
    </source>
</evidence>
<gene>
    <name evidence="13" type="ORF">TVAG_373280</name>
</gene>
<dbReference type="RefSeq" id="XP_001326418.1">
    <property type="nucleotide sequence ID" value="XM_001326383.1"/>
</dbReference>
<dbReference type="Pfam" id="PF00069">
    <property type="entry name" value="Pkinase"/>
    <property type="match status" value="1"/>
</dbReference>
<dbReference type="InParanoid" id="A2DZJ1"/>
<dbReference type="GO" id="GO:0004712">
    <property type="term" value="F:protein serine/threonine/tyrosine kinase activity"/>
    <property type="evidence" value="ECO:0007669"/>
    <property type="project" value="UniProtKB-EC"/>
</dbReference>
<evidence type="ECO:0000256" key="3">
    <source>
        <dbReference type="ARBA" id="ARBA00022527"/>
    </source>
</evidence>
<dbReference type="STRING" id="5722.A2DZJ1"/>
<dbReference type="Proteomes" id="UP000001542">
    <property type="component" value="Unassembled WGS sequence"/>
</dbReference>
<feature type="domain" description="Protein kinase" evidence="12">
    <location>
        <begin position="137"/>
        <end position="436"/>
    </location>
</feature>
<reference evidence="13" key="1">
    <citation type="submission" date="2006-10" db="EMBL/GenBank/DDBJ databases">
        <authorList>
            <person name="Amadeo P."/>
            <person name="Zhao Q."/>
            <person name="Wortman J."/>
            <person name="Fraser-Liggett C."/>
            <person name="Carlton J."/>
        </authorList>
    </citation>
    <scope>NUCLEOTIDE SEQUENCE</scope>
    <source>
        <strain evidence="13">G3</strain>
    </source>
</reference>
<reference evidence="13" key="2">
    <citation type="journal article" date="2007" name="Science">
        <title>Draft genome sequence of the sexually transmitted pathogen Trichomonas vaginalis.</title>
        <authorList>
            <person name="Carlton J.M."/>
            <person name="Hirt R.P."/>
            <person name="Silva J.C."/>
            <person name="Delcher A.L."/>
            <person name="Schatz M."/>
            <person name="Zhao Q."/>
            <person name="Wortman J.R."/>
            <person name="Bidwell S.L."/>
            <person name="Alsmark U.C.M."/>
            <person name="Besteiro S."/>
            <person name="Sicheritz-Ponten T."/>
            <person name="Noel C.J."/>
            <person name="Dacks J.B."/>
            <person name="Foster P.G."/>
            <person name="Simillion C."/>
            <person name="Van de Peer Y."/>
            <person name="Miranda-Saavedra D."/>
            <person name="Barton G.J."/>
            <person name="Westrop G.D."/>
            <person name="Mueller S."/>
            <person name="Dessi D."/>
            <person name="Fiori P.L."/>
            <person name="Ren Q."/>
            <person name="Paulsen I."/>
            <person name="Zhang H."/>
            <person name="Bastida-Corcuera F.D."/>
            <person name="Simoes-Barbosa A."/>
            <person name="Brown M.T."/>
            <person name="Hayes R.D."/>
            <person name="Mukherjee M."/>
            <person name="Okumura C.Y."/>
            <person name="Schneider R."/>
            <person name="Smith A.J."/>
            <person name="Vanacova S."/>
            <person name="Villalvazo M."/>
            <person name="Haas B.J."/>
            <person name="Pertea M."/>
            <person name="Feldblyum T.V."/>
            <person name="Utterback T.R."/>
            <person name="Shu C.L."/>
            <person name="Osoegawa K."/>
            <person name="de Jong P.J."/>
            <person name="Hrdy I."/>
            <person name="Horvathova L."/>
            <person name="Zubacova Z."/>
            <person name="Dolezal P."/>
            <person name="Malik S.B."/>
            <person name="Logsdon J.M. Jr."/>
            <person name="Henze K."/>
            <person name="Gupta A."/>
            <person name="Wang C.C."/>
            <person name="Dunne R.L."/>
            <person name="Upcroft J.A."/>
            <person name="Upcroft P."/>
            <person name="White O."/>
            <person name="Salzberg S.L."/>
            <person name="Tang P."/>
            <person name="Chiu C.-H."/>
            <person name="Lee Y.-S."/>
            <person name="Embley T.M."/>
            <person name="Coombs G.H."/>
            <person name="Mottram J.C."/>
            <person name="Tachezy J."/>
            <person name="Fraser-Liggett C.M."/>
            <person name="Johnson P.J."/>
        </authorList>
    </citation>
    <scope>NUCLEOTIDE SEQUENCE [LARGE SCALE GENOMIC DNA]</scope>
    <source>
        <strain evidence="13">G3</strain>
    </source>
</reference>
<dbReference type="AlphaFoldDB" id="A2DZJ1"/>
<evidence type="ECO:0000256" key="11">
    <source>
        <dbReference type="SAM" id="MobiDB-lite"/>
    </source>
</evidence>
<keyword evidence="6 13" id="KW-0418">Kinase</keyword>
<keyword evidence="7" id="KW-0067">ATP-binding</keyword>
<proteinExistence type="inferred from homology"/>
<keyword evidence="5" id="KW-0547">Nucleotide-binding</keyword>
<dbReference type="PROSITE" id="PS50011">
    <property type="entry name" value="PROTEIN_KINASE_DOM"/>
    <property type="match status" value="1"/>
</dbReference>
<dbReference type="GO" id="GO:0004674">
    <property type="term" value="F:protein serine/threonine kinase activity"/>
    <property type="evidence" value="ECO:0000318"/>
    <property type="project" value="GO_Central"/>
</dbReference>
<evidence type="ECO:0000259" key="12">
    <source>
        <dbReference type="PROSITE" id="PS50011"/>
    </source>
</evidence>
<dbReference type="SMR" id="A2DZJ1"/>
<dbReference type="Gene3D" id="1.10.510.10">
    <property type="entry name" value="Transferase(Phosphotransferase) domain 1"/>
    <property type="match status" value="1"/>
</dbReference>
<comment type="catalytic activity">
    <reaction evidence="9">
        <text>L-threonyl-[protein] + ATP = O-phospho-L-threonyl-[protein] + ADP + H(+)</text>
        <dbReference type="Rhea" id="RHEA:46608"/>
        <dbReference type="Rhea" id="RHEA-COMP:11060"/>
        <dbReference type="Rhea" id="RHEA-COMP:11605"/>
        <dbReference type="ChEBI" id="CHEBI:15378"/>
        <dbReference type="ChEBI" id="CHEBI:30013"/>
        <dbReference type="ChEBI" id="CHEBI:30616"/>
        <dbReference type="ChEBI" id="CHEBI:61977"/>
        <dbReference type="ChEBI" id="CHEBI:456216"/>
        <dbReference type="EC" id="2.7.12.1"/>
    </reaction>
</comment>
<name>A2DZJ1_TRIV3</name>
<dbReference type="PANTHER" id="PTHR24058">
    <property type="entry name" value="DUAL SPECIFICITY PROTEIN KINASE"/>
    <property type="match status" value="1"/>
</dbReference>